<comment type="caution">
    <text evidence="3">The sequence shown here is derived from an EMBL/GenBank/DDBJ whole genome shotgun (WGS) entry which is preliminary data.</text>
</comment>
<keyword evidence="2" id="KW-0732">Signal</keyword>
<feature type="signal peptide" evidence="2">
    <location>
        <begin position="1"/>
        <end position="21"/>
    </location>
</feature>
<evidence type="ECO:0000313" key="3">
    <source>
        <dbReference type="EMBL" id="TKR82995.1"/>
    </source>
</evidence>
<reference evidence="3 4" key="1">
    <citation type="journal article" date="2015" name="Genome Biol.">
        <title>Comparative genomics of Steinernema reveals deeply conserved gene regulatory networks.</title>
        <authorList>
            <person name="Dillman A.R."/>
            <person name="Macchietto M."/>
            <person name="Porter C.F."/>
            <person name="Rogers A."/>
            <person name="Williams B."/>
            <person name="Antoshechkin I."/>
            <person name="Lee M.M."/>
            <person name="Goodwin Z."/>
            <person name="Lu X."/>
            <person name="Lewis E.E."/>
            <person name="Goodrich-Blair H."/>
            <person name="Stock S.P."/>
            <person name="Adams B.J."/>
            <person name="Sternberg P.W."/>
            <person name="Mortazavi A."/>
        </authorList>
    </citation>
    <scope>NUCLEOTIDE SEQUENCE [LARGE SCALE GENOMIC DNA]</scope>
    <source>
        <strain evidence="3 4">ALL</strain>
    </source>
</reference>
<reference evidence="3 4" key="2">
    <citation type="journal article" date="2019" name="G3 (Bethesda)">
        <title>Hybrid Assembly of the Genome of the Entomopathogenic Nematode Steinernema carpocapsae Identifies the X-Chromosome.</title>
        <authorList>
            <person name="Serra L."/>
            <person name="Macchietto M."/>
            <person name="Macias-Munoz A."/>
            <person name="McGill C.J."/>
            <person name="Rodriguez I.M."/>
            <person name="Rodriguez B."/>
            <person name="Murad R."/>
            <person name="Mortazavi A."/>
        </authorList>
    </citation>
    <scope>NUCLEOTIDE SEQUENCE [LARGE SCALE GENOMIC DNA]</scope>
    <source>
        <strain evidence="3 4">ALL</strain>
    </source>
</reference>
<feature type="region of interest" description="Disordered" evidence="1">
    <location>
        <begin position="157"/>
        <end position="181"/>
    </location>
</feature>
<dbReference type="Proteomes" id="UP000298663">
    <property type="component" value="Unassembled WGS sequence"/>
</dbReference>
<dbReference type="AlphaFoldDB" id="A0A4V6A3F9"/>
<evidence type="ECO:0000313" key="4">
    <source>
        <dbReference type="Proteomes" id="UP000298663"/>
    </source>
</evidence>
<sequence length="346" mass="39241">MASGRFLLGALLVLLGSSTSAEEVNVAMPETMTASSEPPAATTIANRTSAPFTTVDTATADAAITLEAEPPRQEGISPLRRPPTKRIRVRMNDEEILQFEVAYDNRTCMAQDAVMEILIVNENLKKTNSSYFVINLPFRIVFDCPADRRDGKQVLQRRHSASRARNRRWEVPHSTGHEGRSCVLQGDRRHAADGNLQDQGNVQTAGPRNPRRGDGEGHAGERAGALQRFSGGFEKFRRSEEERRSTRVRWLCEADCVPVHSRLICVLRAYCIFLPFVLSWKGYQQVKKYSAKFKKNEEDEEWLWPDKLSRDREEDEEDPEGSRSGRRMKKSRRVVCKMVVSKIFVC</sequence>
<accession>A0A4V6A3F9</accession>
<organism evidence="3 4">
    <name type="scientific">Steinernema carpocapsae</name>
    <name type="common">Entomopathogenic nematode</name>
    <dbReference type="NCBI Taxonomy" id="34508"/>
    <lineage>
        <taxon>Eukaryota</taxon>
        <taxon>Metazoa</taxon>
        <taxon>Ecdysozoa</taxon>
        <taxon>Nematoda</taxon>
        <taxon>Chromadorea</taxon>
        <taxon>Rhabditida</taxon>
        <taxon>Tylenchina</taxon>
        <taxon>Panagrolaimomorpha</taxon>
        <taxon>Strongyloidoidea</taxon>
        <taxon>Steinernematidae</taxon>
        <taxon>Steinernema</taxon>
    </lineage>
</organism>
<feature type="compositionally biased region" description="Polar residues" evidence="1">
    <location>
        <begin position="196"/>
        <end position="206"/>
    </location>
</feature>
<proteinExistence type="predicted"/>
<name>A0A4V6A3F9_STECR</name>
<feature type="region of interest" description="Disordered" evidence="1">
    <location>
        <begin position="193"/>
        <end position="224"/>
    </location>
</feature>
<protein>
    <submittedName>
        <fullName evidence="3">Uncharacterized protein</fullName>
    </submittedName>
</protein>
<evidence type="ECO:0000256" key="1">
    <source>
        <dbReference type="SAM" id="MobiDB-lite"/>
    </source>
</evidence>
<feature type="compositionally biased region" description="Basic and acidic residues" evidence="1">
    <location>
        <begin position="211"/>
        <end position="221"/>
    </location>
</feature>
<feature type="region of interest" description="Disordered" evidence="1">
    <location>
        <begin position="309"/>
        <end position="332"/>
    </location>
</feature>
<dbReference type="EMBL" id="AZBU02000004">
    <property type="protein sequence ID" value="TKR82995.1"/>
    <property type="molecule type" value="Genomic_DNA"/>
</dbReference>
<keyword evidence="4" id="KW-1185">Reference proteome</keyword>
<feature type="compositionally biased region" description="Basic and acidic residues" evidence="1">
    <location>
        <begin position="167"/>
        <end position="181"/>
    </location>
</feature>
<feature type="chain" id="PRO_5020235811" evidence="2">
    <location>
        <begin position="22"/>
        <end position="346"/>
    </location>
</feature>
<feature type="compositionally biased region" description="Basic residues" evidence="1">
    <location>
        <begin position="157"/>
        <end position="166"/>
    </location>
</feature>
<evidence type="ECO:0000256" key="2">
    <source>
        <dbReference type="SAM" id="SignalP"/>
    </source>
</evidence>
<gene>
    <name evidence="3" type="ORF">L596_016657</name>
</gene>